<proteinExistence type="predicted"/>
<reference evidence="2 3" key="1">
    <citation type="journal article" date="2018" name="Front. Plant Sci.">
        <title>Red Clover (Trifolium pratense) and Zigzag Clover (T. medium) - A Picture of Genomic Similarities and Differences.</title>
        <authorList>
            <person name="Dluhosova J."/>
            <person name="Istvanek J."/>
            <person name="Nedelnik J."/>
            <person name="Repkova J."/>
        </authorList>
    </citation>
    <scope>NUCLEOTIDE SEQUENCE [LARGE SCALE GENOMIC DNA]</scope>
    <source>
        <strain evidence="3">cv. 10/8</strain>
        <tissue evidence="2">Leaf</tissue>
    </source>
</reference>
<evidence type="ECO:0000313" key="2">
    <source>
        <dbReference type="EMBL" id="MCI44065.1"/>
    </source>
</evidence>
<dbReference type="AlphaFoldDB" id="A0A392S835"/>
<feature type="region of interest" description="Disordered" evidence="1">
    <location>
        <begin position="23"/>
        <end position="53"/>
    </location>
</feature>
<accession>A0A392S835</accession>
<organism evidence="2 3">
    <name type="scientific">Trifolium medium</name>
    <dbReference type="NCBI Taxonomy" id="97028"/>
    <lineage>
        <taxon>Eukaryota</taxon>
        <taxon>Viridiplantae</taxon>
        <taxon>Streptophyta</taxon>
        <taxon>Embryophyta</taxon>
        <taxon>Tracheophyta</taxon>
        <taxon>Spermatophyta</taxon>
        <taxon>Magnoliopsida</taxon>
        <taxon>eudicotyledons</taxon>
        <taxon>Gunneridae</taxon>
        <taxon>Pentapetalae</taxon>
        <taxon>rosids</taxon>
        <taxon>fabids</taxon>
        <taxon>Fabales</taxon>
        <taxon>Fabaceae</taxon>
        <taxon>Papilionoideae</taxon>
        <taxon>50 kb inversion clade</taxon>
        <taxon>NPAAA clade</taxon>
        <taxon>Hologalegina</taxon>
        <taxon>IRL clade</taxon>
        <taxon>Trifolieae</taxon>
        <taxon>Trifolium</taxon>
    </lineage>
</organism>
<evidence type="ECO:0000256" key="1">
    <source>
        <dbReference type="SAM" id="MobiDB-lite"/>
    </source>
</evidence>
<comment type="caution">
    <text evidence="2">The sequence shown here is derived from an EMBL/GenBank/DDBJ whole genome shotgun (WGS) entry which is preliminary data.</text>
</comment>
<dbReference type="Proteomes" id="UP000265520">
    <property type="component" value="Unassembled WGS sequence"/>
</dbReference>
<sequence>PREEGSNCKLQTTCKGISIPKSSKVQAIQTKMPKPSDMHSRTQRYEKAAKDAS</sequence>
<evidence type="ECO:0000313" key="3">
    <source>
        <dbReference type="Proteomes" id="UP000265520"/>
    </source>
</evidence>
<keyword evidence="3" id="KW-1185">Reference proteome</keyword>
<feature type="compositionally biased region" description="Basic and acidic residues" evidence="1">
    <location>
        <begin position="34"/>
        <end position="53"/>
    </location>
</feature>
<dbReference type="EMBL" id="LXQA010325697">
    <property type="protein sequence ID" value="MCI44065.1"/>
    <property type="molecule type" value="Genomic_DNA"/>
</dbReference>
<feature type="non-terminal residue" evidence="2">
    <location>
        <position position="1"/>
    </location>
</feature>
<protein>
    <submittedName>
        <fullName evidence="2">Uncharacterized protein</fullName>
    </submittedName>
</protein>
<name>A0A392S835_9FABA</name>